<gene>
    <name evidence="1" type="ORF">PS9374_04484</name>
</gene>
<proteinExistence type="predicted"/>
<organism evidence="1 2">
    <name type="scientific">Planomonospora sphaerica</name>
    <dbReference type="NCBI Taxonomy" id="161355"/>
    <lineage>
        <taxon>Bacteria</taxon>
        <taxon>Bacillati</taxon>
        <taxon>Actinomycetota</taxon>
        <taxon>Actinomycetes</taxon>
        <taxon>Streptosporangiales</taxon>
        <taxon>Streptosporangiaceae</taxon>
        <taxon>Planomonospora</taxon>
    </lineage>
</organism>
<reference evidence="2" key="2">
    <citation type="submission" date="2016-04" db="EMBL/GenBank/DDBJ databases">
        <title>Planomonospora sphaerica JCM9374 whole genome shotgun sequence.</title>
        <authorList>
            <person name="Suzuki T."/>
            <person name="Dohra H."/>
            <person name="Kodani S."/>
        </authorList>
    </citation>
    <scope>NUCLEOTIDE SEQUENCE [LARGE SCALE GENOMIC DNA]</scope>
    <source>
        <strain evidence="2">JCM 9374</strain>
    </source>
</reference>
<keyword evidence="2" id="KW-1185">Reference proteome</keyword>
<dbReference type="AlphaFoldDB" id="A0A171DIX3"/>
<protein>
    <recommendedName>
        <fullName evidence="3">Recombinase zinc beta ribbon domain-containing protein</fullName>
    </recommendedName>
</protein>
<dbReference type="PROSITE" id="PS51257">
    <property type="entry name" value="PROKAR_LIPOPROTEIN"/>
    <property type="match status" value="1"/>
</dbReference>
<name>A0A171DIX3_9ACTN</name>
<evidence type="ECO:0000313" key="1">
    <source>
        <dbReference type="EMBL" id="GAT68819.1"/>
    </source>
</evidence>
<accession>A0A171DIX3</accession>
<evidence type="ECO:0008006" key="3">
    <source>
        <dbReference type="Google" id="ProtNLM"/>
    </source>
</evidence>
<reference evidence="1 2" key="1">
    <citation type="journal article" date="2016" name="Genome Announc.">
        <title>Draft Genome Sequence of Planomonospora sphaerica JCM9374, a Rare Actinomycete.</title>
        <authorList>
            <person name="Dohra H."/>
            <person name="Suzuki T."/>
            <person name="Inoue Y."/>
            <person name="Kodani S."/>
        </authorList>
    </citation>
    <scope>NUCLEOTIDE SEQUENCE [LARGE SCALE GENOMIC DNA]</scope>
    <source>
        <strain evidence="1 2">JCM 9374</strain>
    </source>
</reference>
<sequence length="153" mass="16193">MVHARTQAMRSEASRAEPFDGAAFVLVGVAACGACERALTGQEHPSGRFYACDAAGGGCGVVRVAAGPLEDLVAERVLAVMTAPQTRARLVELGQTNGLDALTAEAFTRWWQSADGPHRHAMIVLLLDQVRIAPALGGRLAPVDVSRVAFTWR</sequence>
<comment type="caution">
    <text evidence="1">The sequence shown here is derived from an EMBL/GenBank/DDBJ whole genome shotgun (WGS) entry which is preliminary data.</text>
</comment>
<evidence type="ECO:0000313" key="2">
    <source>
        <dbReference type="Proteomes" id="UP000077701"/>
    </source>
</evidence>
<dbReference type="EMBL" id="BDCX01000011">
    <property type="protein sequence ID" value="GAT68819.1"/>
    <property type="molecule type" value="Genomic_DNA"/>
</dbReference>
<dbReference type="Proteomes" id="UP000077701">
    <property type="component" value="Unassembled WGS sequence"/>
</dbReference>